<dbReference type="PaxDb" id="2903-EOD14494"/>
<keyword evidence="2" id="KW-0805">Transcription regulation</keyword>
<keyword evidence="8" id="KW-1185">Reference proteome</keyword>
<dbReference type="RefSeq" id="XP_005766923.1">
    <property type="nucleotide sequence ID" value="XM_005766866.1"/>
</dbReference>
<dbReference type="GO" id="GO:0005634">
    <property type="term" value="C:nucleus"/>
    <property type="evidence" value="ECO:0007669"/>
    <property type="project" value="UniProtKB-SubCell"/>
</dbReference>
<dbReference type="GO" id="GO:0003700">
    <property type="term" value="F:DNA-binding transcription factor activity"/>
    <property type="evidence" value="ECO:0007669"/>
    <property type="project" value="InterPro"/>
</dbReference>
<dbReference type="PANTHER" id="PTHR31677">
    <property type="entry name" value="AP2 DOMAIN CLASS TRANSCRIPTION FACTOR"/>
    <property type="match status" value="1"/>
</dbReference>
<dbReference type="Gene3D" id="3.30.730.10">
    <property type="entry name" value="AP2/ERF domain"/>
    <property type="match status" value="4"/>
</dbReference>
<keyword evidence="5" id="KW-0539">Nucleus</keyword>
<evidence type="ECO:0000256" key="1">
    <source>
        <dbReference type="ARBA" id="ARBA00004123"/>
    </source>
</evidence>
<comment type="subcellular location">
    <subcellularLocation>
        <location evidence="1">Nucleus</location>
    </subcellularLocation>
</comment>
<sequence length="593" mass="62500">MFPISNTSFRYQAESSGLHPDRSLCPYCGARKRGHAHSSGSVRINLSELTPAAPEADESGWLSDGPRVGARVLRRLKGHGHVHAVVQLYLPPGEADEPALWRIRHADGDEEDLTPPPPTHREAAPAAPLVAEAEGLRLHLSSSSSTGYRGVWEQYPGIFGVRKCGGRFQAAHSAGGKQVHLGYFDTAVEAAVAYARAAGEYQPPALPTVATEAEGLRLHLSSSNATGYENVSRKGGRFQAYRRVDGRQCYLGAFATAVEAAVVYARAVGEAPEQLPAAAGGSHSAPVAAPDALPRRLQAPRPVVTRAEGLRLYLSSSNSTGYKGVRKGGRGVRFQAAQSAGGGKQVHLGYFATAVEAAVAYARAAGECQPPAVVTEAEGLRLHLSSSNATGYMGVYTATAWGGRFQASRCYNGGRQVGDRVAVEYSDGALYPGEVVGFDGASSLYSVQEAAPAAPLVTEAEGLRLHLSSSSSTGYKGVRESGARFKAEARVDGKRVCFGTFDTAVEAAVAYARAAGEYQPPAQPPPVVAAEAEGLRLHLSSSNATGYKRVFAKGGRFKVQHCVDGRETHLGTFDTAARRGYGLRPGRASARTS</sequence>
<proteinExistence type="predicted"/>
<dbReference type="KEGG" id="ehx:EMIHUDRAFT_196857"/>
<organism evidence="7 8">
    <name type="scientific">Emiliania huxleyi (strain CCMP1516)</name>
    <dbReference type="NCBI Taxonomy" id="280463"/>
    <lineage>
        <taxon>Eukaryota</taxon>
        <taxon>Haptista</taxon>
        <taxon>Haptophyta</taxon>
        <taxon>Prymnesiophyceae</taxon>
        <taxon>Isochrysidales</taxon>
        <taxon>Noelaerhabdaceae</taxon>
        <taxon>Emiliania</taxon>
    </lineage>
</organism>
<reference evidence="7" key="2">
    <citation type="submission" date="2024-10" db="UniProtKB">
        <authorList>
            <consortium name="EnsemblProtists"/>
        </authorList>
    </citation>
    <scope>IDENTIFICATION</scope>
</reference>
<evidence type="ECO:0000313" key="7">
    <source>
        <dbReference type="EnsemblProtists" id="EOD14494"/>
    </source>
</evidence>
<dbReference type="SMART" id="SM00380">
    <property type="entry name" value="AP2"/>
    <property type="match status" value="3"/>
</dbReference>
<dbReference type="AlphaFoldDB" id="A0A0D3ITA9"/>
<evidence type="ECO:0000256" key="3">
    <source>
        <dbReference type="ARBA" id="ARBA00023125"/>
    </source>
</evidence>
<reference evidence="8" key="1">
    <citation type="journal article" date="2013" name="Nature">
        <title>Pan genome of the phytoplankton Emiliania underpins its global distribution.</title>
        <authorList>
            <person name="Read B.A."/>
            <person name="Kegel J."/>
            <person name="Klute M.J."/>
            <person name="Kuo A."/>
            <person name="Lefebvre S.C."/>
            <person name="Maumus F."/>
            <person name="Mayer C."/>
            <person name="Miller J."/>
            <person name="Monier A."/>
            <person name="Salamov A."/>
            <person name="Young J."/>
            <person name="Aguilar M."/>
            <person name="Claverie J.M."/>
            <person name="Frickenhaus S."/>
            <person name="Gonzalez K."/>
            <person name="Herman E.K."/>
            <person name="Lin Y.C."/>
            <person name="Napier J."/>
            <person name="Ogata H."/>
            <person name="Sarno A.F."/>
            <person name="Shmutz J."/>
            <person name="Schroeder D."/>
            <person name="de Vargas C."/>
            <person name="Verret F."/>
            <person name="von Dassow P."/>
            <person name="Valentin K."/>
            <person name="Van de Peer Y."/>
            <person name="Wheeler G."/>
            <person name="Dacks J.B."/>
            <person name="Delwiche C.F."/>
            <person name="Dyhrman S.T."/>
            <person name="Glockner G."/>
            <person name="John U."/>
            <person name="Richards T."/>
            <person name="Worden A.Z."/>
            <person name="Zhang X."/>
            <person name="Grigoriev I.V."/>
            <person name="Allen A.E."/>
            <person name="Bidle K."/>
            <person name="Borodovsky M."/>
            <person name="Bowler C."/>
            <person name="Brownlee C."/>
            <person name="Cock J.M."/>
            <person name="Elias M."/>
            <person name="Gladyshev V.N."/>
            <person name="Groth M."/>
            <person name="Guda C."/>
            <person name="Hadaegh A."/>
            <person name="Iglesias-Rodriguez M.D."/>
            <person name="Jenkins J."/>
            <person name="Jones B.M."/>
            <person name="Lawson T."/>
            <person name="Leese F."/>
            <person name="Lindquist E."/>
            <person name="Lobanov A."/>
            <person name="Lomsadze A."/>
            <person name="Malik S.B."/>
            <person name="Marsh M.E."/>
            <person name="Mackinder L."/>
            <person name="Mock T."/>
            <person name="Mueller-Roeber B."/>
            <person name="Pagarete A."/>
            <person name="Parker M."/>
            <person name="Probert I."/>
            <person name="Quesneville H."/>
            <person name="Raines C."/>
            <person name="Rensing S.A."/>
            <person name="Riano-Pachon D.M."/>
            <person name="Richier S."/>
            <person name="Rokitta S."/>
            <person name="Shiraiwa Y."/>
            <person name="Soanes D.M."/>
            <person name="van der Giezen M."/>
            <person name="Wahlund T.M."/>
            <person name="Williams B."/>
            <person name="Wilson W."/>
            <person name="Wolfe G."/>
            <person name="Wurch L.L."/>
        </authorList>
    </citation>
    <scope>NUCLEOTIDE SEQUENCE</scope>
</reference>
<dbReference type="EnsemblProtists" id="EOD14494">
    <property type="protein sequence ID" value="EOD14494"/>
    <property type="gene ID" value="EMIHUDRAFT_196857"/>
</dbReference>
<dbReference type="PANTHER" id="PTHR31677:SF240">
    <property type="entry name" value="ETHYLENE-RESPONSIVE TRANSCRIPTION FACTOR 5"/>
    <property type="match status" value="1"/>
</dbReference>
<dbReference type="Proteomes" id="UP000013827">
    <property type="component" value="Unassembled WGS sequence"/>
</dbReference>
<dbReference type="PROSITE" id="PS51032">
    <property type="entry name" value="AP2_ERF"/>
    <property type="match status" value="2"/>
</dbReference>
<name>A0A0D3ITA9_EMIH1</name>
<evidence type="ECO:0000256" key="5">
    <source>
        <dbReference type="ARBA" id="ARBA00023242"/>
    </source>
</evidence>
<dbReference type="GeneID" id="17260636"/>
<evidence type="ECO:0000256" key="4">
    <source>
        <dbReference type="ARBA" id="ARBA00023163"/>
    </source>
</evidence>
<dbReference type="SUPFAM" id="SSF54171">
    <property type="entry name" value="DNA-binding domain"/>
    <property type="match status" value="4"/>
</dbReference>
<accession>A0A0D3ITA9</accession>
<keyword evidence="3" id="KW-0238">DNA-binding</keyword>
<dbReference type="InterPro" id="IPR036955">
    <property type="entry name" value="AP2/ERF_dom_sf"/>
</dbReference>
<dbReference type="HOGENOM" id="CLU_460377_0_0_1"/>
<evidence type="ECO:0000259" key="6">
    <source>
        <dbReference type="PROSITE" id="PS51032"/>
    </source>
</evidence>
<feature type="domain" description="AP2/ERF" evidence="6">
    <location>
        <begin position="147"/>
        <end position="212"/>
    </location>
</feature>
<keyword evidence="4" id="KW-0804">Transcription</keyword>
<evidence type="ECO:0000313" key="8">
    <source>
        <dbReference type="Proteomes" id="UP000013827"/>
    </source>
</evidence>
<dbReference type="InterPro" id="IPR016177">
    <property type="entry name" value="DNA-bd_dom_sf"/>
</dbReference>
<protein>
    <recommendedName>
        <fullName evidence="6">AP2/ERF domain-containing protein</fullName>
    </recommendedName>
</protein>
<evidence type="ECO:0000256" key="2">
    <source>
        <dbReference type="ARBA" id="ARBA00023015"/>
    </source>
</evidence>
<feature type="domain" description="AP2/ERF" evidence="6">
    <location>
        <begin position="474"/>
        <end position="531"/>
    </location>
</feature>
<dbReference type="GO" id="GO:0003677">
    <property type="term" value="F:DNA binding"/>
    <property type="evidence" value="ECO:0007669"/>
    <property type="project" value="UniProtKB-KW"/>
</dbReference>
<dbReference type="InterPro" id="IPR001471">
    <property type="entry name" value="AP2/ERF_dom"/>
</dbReference>